<dbReference type="Gene3D" id="3.40.50.1820">
    <property type="entry name" value="alpha/beta hydrolase"/>
    <property type="match status" value="1"/>
</dbReference>
<sequence length="254" mass="28789">MFSKDERTMHAYTTHSQRPKRVISVYAAAGFATSPQFMSHFLDRIEQELGREGMVLRAELLFPYGDWHLNKMRQLREIASDLRLSIKKRHFSVGGRRILSTLHKEDRITGDELILIGHSAGGLAAMHAAHRLMELNDRDGASSTIPNVKVIQIGSPRCRVPKKLQRSSLYVYATNAKGRVTDPITKMGSWSGWPIVTHRKLLRDPLFYAPDSIQGVQTIGGHKDYFRHMPPFVNEAGCTNLDVTVQAIMNWLKL</sequence>
<keyword evidence="2" id="KW-1185">Reference proteome</keyword>
<organism evidence="1 2">
    <name type="scientific">Marinicrinis lubricantis</name>
    <dbReference type="NCBI Taxonomy" id="2086470"/>
    <lineage>
        <taxon>Bacteria</taxon>
        <taxon>Bacillati</taxon>
        <taxon>Bacillota</taxon>
        <taxon>Bacilli</taxon>
        <taxon>Bacillales</taxon>
        <taxon>Paenibacillaceae</taxon>
    </lineage>
</organism>
<dbReference type="Proteomes" id="UP001596250">
    <property type="component" value="Unassembled WGS sequence"/>
</dbReference>
<gene>
    <name evidence="1" type="ORF">ACFPXP_09605</name>
</gene>
<name>A0ABW1INL8_9BACL</name>
<dbReference type="SUPFAM" id="SSF53474">
    <property type="entry name" value="alpha/beta-Hydrolases"/>
    <property type="match status" value="2"/>
</dbReference>
<protein>
    <recommendedName>
        <fullName evidence="3">Fungal lipase-like domain-containing protein</fullName>
    </recommendedName>
</protein>
<dbReference type="EMBL" id="JBHSQV010000126">
    <property type="protein sequence ID" value="MFC5986671.1"/>
    <property type="molecule type" value="Genomic_DNA"/>
</dbReference>
<comment type="caution">
    <text evidence="1">The sequence shown here is derived from an EMBL/GenBank/DDBJ whole genome shotgun (WGS) entry which is preliminary data.</text>
</comment>
<evidence type="ECO:0000313" key="1">
    <source>
        <dbReference type="EMBL" id="MFC5986671.1"/>
    </source>
</evidence>
<evidence type="ECO:0008006" key="3">
    <source>
        <dbReference type="Google" id="ProtNLM"/>
    </source>
</evidence>
<dbReference type="InterPro" id="IPR029058">
    <property type="entry name" value="AB_hydrolase_fold"/>
</dbReference>
<dbReference type="RefSeq" id="WP_415803680.1">
    <property type="nucleotide sequence ID" value="NZ_CBCSCT010000082.1"/>
</dbReference>
<evidence type="ECO:0000313" key="2">
    <source>
        <dbReference type="Proteomes" id="UP001596250"/>
    </source>
</evidence>
<proteinExistence type="predicted"/>
<reference evidence="2" key="1">
    <citation type="journal article" date="2019" name="Int. J. Syst. Evol. Microbiol.">
        <title>The Global Catalogue of Microorganisms (GCM) 10K type strain sequencing project: providing services to taxonomists for standard genome sequencing and annotation.</title>
        <authorList>
            <consortium name="The Broad Institute Genomics Platform"/>
            <consortium name="The Broad Institute Genome Sequencing Center for Infectious Disease"/>
            <person name="Wu L."/>
            <person name="Ma J."/>
        </authorList>
    </citation>
    <scope>NUCLEOTIDE SEQUENCE [LARGE SCALE GENOMIC DNA]</scope>
    <source>
        <strain evidence="2">CCM 8749</strain>
    </source>
</reference>
<accession>A0ABW1INL8</accession>